<evidence type="ECO:0000256" key="9">
    <source>
        <dbReference type="PROSITE-ProRule" id="PRU00176"/>
    </source>
</evidence>
<dbReference type="InterPro" id="IPR012677">
    <property type="entry name" value="Nucleotide-bd_a/b_plait_sf"/>
</dbReference>
<dbReference type="FunFam" id="3.30.70.330:FF:000050">
    <property type="entry name" value="heterogeneous nuclear ribonucleoprotein M isoform X2"/>
    <property type="match status" value="1"/>
</dbReference>
<evidence type="ECO:0000256" key="10">
    <source>
        <dbReference type="SAM" id="MobiDB-lite"/>
    </source>
</evidence>
<evidence type="ECO:0000256" key="2">
    <source>
        <dbReference type="ARBA" id="ARBA00022481"/>
    </source>
</evidence>
<evidence type="ECO:0000256" key="8">
    <source>
        <dbReference type="ARBA" id="ARBA00023242"/>
    </source>
</evidence>
<evidence type="ECO:0000313" key="12">
    <source>
        <dbReference type="Ensembl" id="ENSOMYP00000021493.2"/>
    </source>
</evidence>
<reference evidence="12" key="1">
    <citation type="submission" date="2020-07" db="EMBL/GenBank/DDBJ databases">
        <title>A long reads based de novo assembly of the rainbow trout Arlee double haploid line genome.</title>
        <authorList>
            <person name="Gao G."/>
            <person name="Palti Y."/>
        </authorList>
    </citation>
    <scope>NUCLEOTIDE SEQUENCE [LARGE SCALE GENOMIC DNA]</scope>
</reference>
<evidence type="ECO:0000259" key="11">
    <source>
        <dbReference type="PROSITE" id="PS50102"/>
    </source>
</evidence>
<dbReference type="InterPro" id="IPR000504">
    <property type="entry name" value="RRM_dom"/>
</dbReference>
<dbReference type="Gene3D" id="3.30.70.330">
    <property type="match status" value="3"/>
</dbReference>
<dbReference type="InterPro" id="IPR024666">
    <property type="entry name" value="HnRNP_M_PY-NLS"/>
</dbReference>
<reference evidence="12" key="2">
    <citation type="submission" date="2025-08" db="UniProtKB">
        <authorList>
            <consortium name="Ensembl"/>
        </authorList>
    </citation>
    <scope>IDENTIFICATION</scope>
</reference>
<keyword evidence="6" id="KW-0832">Ubl conjugation</keyword>
<evidence type="ECO:0000256" key="7">
    <source>
        <dbReference type="ARBA" id="ARBA00022884"/>
    </source>
</evidence>
<dbReference type="PANTHER" id="PTHR23003:SF6">
    <property type="entry name" value="HETEROGENEOUS NUCLEAR RIBONUCLEOPROTEIN M"/>
    <property type="match status" value="1"/>
</dbReference>
<dbReference type="AlphaFoldDB" id="A0A8C7PEB1"/>
<reference evidence="12" key="3">
    <citation type="submission" date="2025-09" db="UniProtKB">
        <authorList>
            <consortium name="Ensembl"/>
        </authorList>
    </citation>
    <scope>IDENTIFICATION</scope>
</reference>
<dbReference type="Proteomes" id="UP000694395">
    <property type="component" value="Chromosome 5"/>
</dbReference>
<dbReference type="GeneTree" id="ENSGT00940000154595"/>
<comment type="subcellular location">
    <subcellularLocation>
        <location evidence="1">Nucleus</location>
    </subcellularLocation>
</comment>
<keyword evidence="13" id="KW-1185">Reference proteome</keyword>
<dbReference type="FunFam" id="3.30.70.330:FF:000033">
    <property type="entry name" value="heterogeneous nuclear ribonucleoprotein M isoform X1"/>
    <property type="match status" value="1"/>
</dbReference>
<keyword evidence="4" id="KW-0597">Phosphoprotein</keyword>
<name>A0A8C7PEB1_ONCMY</name>
<dbReference type="Pfam" id="PF11532">
    <property type="entry name" value="HnRNP_M_NLS"/>
    <property type="match status" value="1"/>
</dbReference>
<keyword evidence="3" id="KW-1017">Isopeptide bond</keyword>
<feature type="region of interest" description="Disordered" evidence="10">
    <location>
        <begin position="1"/>
        <end position="29"/>
    </location>
</feature>
<evidence type="ECO:0000256" key="6">
    <source>
        <dbReference type="ARBA" id="ARBA00022843"/>
    </source>
</evidence>
<keyword evidence="8" id="KW-0539">Nucleus</keyword>
<evidence type="ECO:0000256" key="3">
    <source>
        <dbReference type="ARBA" id="ARBA00022499"/>
    </source>
</evidence>
<evidence type="ECO:0000313" key="13">
    <source>
        <dbReference type="Proteomes" id="UP000694395"/>
    </source>
</evidence>
<feature type="compositionally biased region" description="Basic and acidic residues" evidence="10">
    <location>
        <begin position="1"/>
        <end position="14"/>
    </location>
</feature>
<dbReference type="SUPFAM" id="SSF54928">
    <property type="entry name" value="RNA-binding domain, RBD"/>
    <property type="match status" value="2"/>
</dbReference>
<feature type="domain" description="RRM" evidence="11">
    <location>
        <begin position="193"/>
        <end position="270"/>
    </location>
</feature>
<proteinExistence type="predicted"/>
<accession>A0A8C7PEB1</accession>
<keyword evidence="7 9" id="KW-0694">RNA-binding</keyword>
<keyword evidence="5" id="KW-0677">Repeat</keyword>
<sequence>MNGKSKHEPNTRKERPQKRGGGRFEPYGNPSKRYRVFVSNIPYDVKWQALKDLMKEKVGEVTYVEHLMDGEGKSRVSAIVEFRTEELMKKAVEKVNKHNLNGRPLKVKEDPDGVIAQRDSHRAQGGGGGPPGGHGGMNMGMGMDHMNMERMNMDCMGPGPGGPPMVNIPPSLMNNSNIPNEIIHGLQAGKIGSTVFVANLDYKVGWKKLKEVFGMAGVVVRTDILEDKDGNSRGMGTVTFDMPIEAVQAVSMFNGQLLFNRVMHVKLDEKSLPKGDFAPQERPPALPRGLSGIGQGLGPGGQPIDATALNRGGGGMGNMGPGGMDGMGFGGGMGRMGGMDNFGGGMNNMERYGPSGMGRMNEMDRGIGGAFDRECGRNEMGMSRNNFGESFDRGMGSSLGMDRMSSGMDRLGGGMDRLGGMERMDRVSDLDRLGGSGFDRMGSGLDRLGPSMDRLGSGLDRMSSSMDRLGPAGFDCLGPSSLDRMGSTMDHMGAASVGGQYDRPAEMERGGFGGNGFGGPGANARKGCQIFVRNLPYDFTWKVLKDTFNTCGIVQYADIKTENGKSKGCGVVRFDNPETAERACHTMNGYRLNGREIDVRIDRNA</sequence>
<dbReference type="InterPro" id="IPR035979">
    <property type="entry name" value="RBD_domain_sf"/>
</dbReference>
<dbReference type="InterPro" id="IPR050374">
    <property type="entry name" value="RRT5_SRSF_SR"/>
</dbReference>
<dbReference type="FunFam" id="3.30.70.330:FF:000034">
    <property type="entry name" value="heterogeneous nuclear ribonucleoprotein M isoform X1"/>
    <property type="match status" value="1"/>
</dbReference>
<feature type="domain" description="RRM" evidence="11">
    <location>
        <begin position="528"/>
        <end position="604"/>
    </location>
</feature>
<evidence type="ECO:0000256" key="5">
    <source>
        <dbReference type="ARBA" id="ARBA00022737"/>
    </source>
</evidence>
<evidence type="ECO:0000256" key="4">
    <source>
        <dbReference type="ARBA" id="ARBA00022553"/>
    </source>
</evidence>
<evidence type="ECO:0000256" key="1">
    <source>
        <dbReference type="ARBA" id="ARBA00004123"/>
    </source>
</evidence>
<dbReference type="PANTHER" id="PTHR23003">
    <property type="entry name" value="RNA RECOGNITION MOTIF RRM DOMAIN CONTAINING PROTEIN"/>
    <property type="match status" value="1"/>
</dbReference>
<dbReference type="CDD" id="cd12659">
    <property type="entry name" value="RRM2_hnRNPM"/>
    <property type="match status" value="1"/>
</dbReference>
<feature type="domain" description="RRM" evidence="11">
    <location>
        <begin position="34"/>
        <end position="112"/>
    </location>
</feature>
<dbReference type="Pfam" id="PF00076">
    <property type="entry name" value="RRM_1"/>
    <property type="match status" value="3"/>
</dbReference>
<dbReference type="Ensembl" id="ENSOMYT00000023579.2">
    <property type="protein sequence ID" value="ENSOMYP00000021493.2"/>
    <property type="gene ID" value="ENSOMYG00000010314.2"/>
</dbReference>
<dbReference type="GO" id="GO:0005634">
    <property type="term" value="C:nucleus"/>
    <property type="evidence" value="ECO:0007669"/>
    <property type="project" value="UniProtKB-SubCell"/>
</dbReference>
<organism evidence="12 13">
    <name type="scientific">Oncorhynchus mykiss</name>
    <name type="common">Rainbow trout</name>
    <name type="synonym">Salmo gairdneri</name>
    <dbReference type="NCBI Taxonomy" id="8022"/>
    <lineage>
        <taxon>Eukaryota</taxon>
        <taxon>Metazoa</taxon>
        <taxon>Chordata</taxon>
        <taxon>Craniata</taxon>
        <taxon>Vertebrata</taxon>
        <taxon>Euteleostomi</taxon>
        <taxon>Actinopterygii</taxon>
        <taxon>Neopterygii</taxon>
        <taxon>Teleostei</taxon>
        <taxon>Protacanthopterygii</taxon>
        <taxon>Salmoniformes</taxon>
        <taxon>Salmonidae</taxon>
        <taxon>Salmoninae</taxon>
        <taxon>Oncorhynchus</taxon>
    </lineage>
</organism>
<dbReference type="SMART" id="SM00360">
    <property type="entry name" value="RRM"/>
    <property type="match status" value="3"/>
</dbReference>
<dbReference type="GO" id="GO:0003729">
    <property type="term" value="F:mRNA binding"/>
    <property type="evidence" value="ECO:0007669"/>
    <property type="project" value="TreeGrafter"/>
</dbReference>
<keyword evidence="2" id="KW-0488">Methylation</keyword>
<protein>
    <recommendedName>
        <fullName evidence="11">RRM domain-containing protein</fullName>
    </recommendedName>
</protein>
<dbReference type="GO" id="GO:0005737">
    <property type="term" value="C:cytoplasm"/>
    <property type="evidence" value="ECO:0007669"/>
    <property type="project" value="TreeGrafter"/>
</dbReference>
<dbReference type="PROSITE" id="PS50102">
    <property type="entry name" value="RRM"/>
    <property type="match status" value="3"/>
</dbReference>